<evidence type="ECO:0000256" key="2">
    <source>
        <dbReference type="ARBA" id="ARBA00006671"/>
    </source>
</evidence>
<evidence type="ECO:0000256" key="4">
    <source>
        <dbReference type="ARBA" id="ARBA00023263"/>
    </source>
</evidence>
<dbReference type="EMBL" id="LR215729">
    <property type="protein sequence ID" value="VEV98854.1"/>
    <property type="molecule type" value="Genomic_DNA"/>
</dbReference>
<dbReference type="RefSeq" id="WP_150549162.1">
    <property type="nucleotide sequence ID" value="NZ_LR215729.2"/>
</dbReference>
<dbReference type="GO" id="GO:0009289">
    <property type="term" value="C:pilus"/>
    <property type="evidence" value="ECO:0007669"/>
    <property type="project" value="UniProtKB-SubCell"/>
</dbReference>
<dbReference type="InterPro" id="IPR008966">
    <property type="entry name" value="Adhesion_dom_sf"/>
</dbReference>
<organism evidence="7">
    <name type="scientific">Pseudomonas marincola</name>
    <dbReference type="NCBI Taxonomy" id="437900"/>
    <lineage>
        <taxon>Bacteria</taxon>
        <taxon>Pseudomonadati</taxon>
        <taxon>Pseudomonadota</taxon>
        <taxon>Gammaproteobacteria</taxon>
        <taxon>Pseudomonadales</taxon>
        <taxon>Pseudomonadaceae</taxon>
        <taxon>Pseudomonas</taxon>
    </lineage>
</organism>
<evidence type="ECO:0000256" key="3">
    <source>
        <dbReference type="ARBA" id="ARBA00022729"/>
    </source>
</evidence>
<evidence type="ECO:0000259" key="6">
    <source>
        <dbReference type="Pfam" id="PF00419"/>
    </source>
</evidence>
<comment type="subcellular location">
    <subcellularLocation>
        <location evidence="1">Fimbrium</location>
    </subcellularLocation>
</comment>
<reference evidence="7" key="1">
    <citation type="submission" date="2019-02" db="EMBL/GenBank/DDBJ databases">
        <authorList>
            <consortium name="Genoscope - CEA"/>
            <person name="William W."/>
        </authorList>
    </citation>
    <scope>NUCLEOTIDE SEQUENCE [LARGE SCALE GENOMIC DNA]</scope>
    <source>
        <strain evidence="7">YSy11</strain>
    </source>
</reference>
<dbReference type="Pfam" id="PF00419">
    <property type="entry name" value="Fimbrial"/>
    <property type="match status" value="1"/>
</dbReference>
<evidence type="ECO:0000256" key="5">
    <source>
        <dbReference type="SAM" id="SignalP"/>
    </source>
</evidence>
<accession>A0A653E801</accession>
<evidence type="ECO:0000256" key="1">
    <source>
        <dbReference type="ARBA" id="ARBA00004561"/>
    </source>
</evidence>
<feature type="signal peptide" evidence="5">
    <location>
        <begin position="1"/>
        <end position="22"/>
    </location>
</feature>
<keyword evidence="3 5" id="KW-0732">Signal</keyword>
<dbReference type="AlphaFoldDB" id="A0A653E801"/>
<feature type="domain" description="Fimbrial-type adhesion" evidence="6">
    <location>
        <begin position="27"/>
        <end position="180"/>
    </location>
</feature>
<comment type="similarity">
    <text evidence="2">Belongs to the fimbrial protein family.</text>
</comment>
<proteinExistence type="inferred from homology"/>
<dbReference type="InterPro" id="IPR050263">
    <property type="entry name" value="Bact_Fimbrial_Adh_Pro"/>
</dbReference>
<dbReference type="PANTHER" id="PTHR33420">
    <property type="entry name" value="FIMBRIAL SUBUNIT ELFA-RELATED"/>
    <property type="match status" value="1"/>
</dbReference>
<dbReference type="PANTHER" id="PTHR33420:SF3">
    <property type="entry name" value="FIMBRIAL SUBUNIT ELFA"/>
    <property type="match status" value="1"/>
</dbReference>
<dbReference type="InterPro" id="IPR000259">
    <property type="entry name" value="Adhesion_dom_fimbrial"/>
</dbReference>
<feature type="chain" id="PRO_5024939099" description="Fimbrial-type adhesion domain-containing protein" evidence="5">
    <location>
        <begin position="23"/>
        <end position="180"/>
    </location>
</feature>
<protein>
    <recommendedName>
        <fullName evidence="6">Fimbrial-type adhesion domain-containing protein</fullName>
    </recommendedName>
</protein>
<dbReference type="Gene3D" id="2.60.40.1090">
    <property type="entry name" value="Fimbrial-type adhesion domain"/>
    <property type="match status" value="1"/>
</dbReference>
<sequence length="180" mass="18773">MRYTLSAITLGVSLLSAQFTSADDGTIHFSGLVQDQSCDLSINGSGSGDGTVTLPNVLLSELDSPGVEAGKTPFTIALQDCTPGLMVRPFFESNNVYVPTGALGNSTLPSAGGAENINVAITNDQGTRLDLNTNLVADNPFKEIDNNGEVSFVYKAGYLAIGNVGVGKVTSALVYNMIYQ</sequence>
<keyword evidence="4" id="KW-0281">Fimbrium</keyword>
<dbReference type="SUPFAM" id="SSF49401">
    <property type="entry name" value="Bacterial adhesins"/>
    <property type="match status" value="1"/>
</dbReference>
<dbReference type="InterPro" id="IPR036937">
    <property type="entry name" value="Adhesion_dom_fimbrial_sf"/>
</dbReference>
<name>A0A653E801_9PSED</name>
<gene>
    <name evidence="7" type="ORF">PMYSY11_3810</name>
</gene>
<evidence type="ECO:0000313" key="7">
    <source>
        <dbReference type="EMBL" id="VEV98854.1"/>
    </source>
</evidence>
<dbReference type="GO" id="GO:0043709">
    <property type="term" value="P:cell adhesion involved in single-species biofilm formation"/>
    <property type="evidence" value="ECO:0007669"/>
    <property type="project" value="TreeGrafter"/>
</dbReference>